<dbReference type="EMBL" id="BDOQ01000010">
    <property type="protein sequence ID" value="GBG14848.1"/>
    <property type="molecule type" value="Genomic_DNA"/>
</dbReference>
<dbReference type="Proteomes" id="UP000245081">
    <property type="component" value="Unassembled WGS sequence"/>
</dbReference>
<dbReference type="SUPFAM" id="SSF52799">
    <property type="entry name" value="(Phosphotyrosine protein) phosphatases II"/>
    <property type="match status" value="1"/>
</dbReference>
<dbReference type="Gene3D" id="3.90.190.10">
    <property type="entry name" value="Protein tyrosine phosphatase superfamily"/>
    <property type="match status" value="1"/>
</dbReference>
<gene>
    <name evidence="1" type="ORF">NMK_2449</name>
</gene>
<organism evidence="1 2">
    <name type="scientific">Novimethylophilus kurashikiensis</name>
    <dbReference type="NCBI Taxonomy" id="1825523"/>
    <lineage>
        <taxon>Bacteria</taxon>
        <taxon>Pseudomonadati</taxon>
        <taxon>Pseudomonadota</taxon>
        <taxon>Betaproteobacteria</taxon>
        <taxon>Nitrosomonadales</taxon>
        <taxon>Methylophilaceae</taxon>
        <taxon>Novimethylophilus</taxon>
    </lineage>
</organism>
<dbReference type="InterPro" id="IPR016130">
    <property type="entry name" value="Tyr_Pase_AS"/>
</dbReference>
<evidence type="ECO:0000313" key="2">
    <source>
        <dbReference type="Proteomes" id="UP000245081"/>
    </source>
</evidence>
<dbReference type="AlphaFoldDB" id="A0A2R5FBD2"/>
<comment type="caution">
    <text evidence="1">The sequence shown here is derived from an EMBL/GenBank/DDBJ whole genome shotgun (WGS) entry which is preliminary data.</text>
</comment>
<reference evidence="1 2" key="1">
    <citation type="journal article" date="2018" name="Environ. Microbiol.">
        <title>Isolation and genomic characterization of Novimethylophilus kurashikiensis gen. nov. sp. nov., a new lanthanide-dependent methylotrophic species of Methylophilaceae.</title>
        <authorList>
            <person name="Lv H."/>
            <person name="Sahin N."/>
            <person name="Tani A."/>
        </authorList>
    </citation>
    <scope>NUCLEOTIDE SEQUENCE [LARGE SCALE GENOMIC DNA]</scope>
    <source>
        <strain evidence="1 2">La2-4</strain>
    </source>
</reference>
<sequence length="148" mass="16392">MDVLPEDRLAVISIGDPAQLPPSQFYGHAHALRLEFLDNELEDLAIHGIPAEALCSLEQVESAVHFIRELHASPQSYRLVVHCRMGASRSAAIALVAHSMTQCHFPRWAEANYANKHVLLLAQDILGIQIAVPPFPYDYDYLPSALAI</sequence>
<dbReference type="InterPro" id="IPR029021">
    <property type="entry name" value="Prot-tyrosine_phosphatase-like"/>
</dbReference>
<keyword evidence="2" id="KW-1185">Reference proteome</keyword>
<dbReference type="PROSITE" id="PS00383">
    <property type="entry name" value="TYR_PHOSPHATASE_1"/>
    <property type="match status" value="1"/>
</dbReference>
<proteinExistence type="predicted"/>
<name>A0A2R5FBD2_9PROT</name>
<evidence type="ECO:0000313" key="1">
    <source>
        <dbReference type="EMBL" id="GBG14848.1"/>
    </source>
</evidence>
<protein>
    <submittedName>
        <fullName evidence="1">Methylamine utilization protein MauD</fullName>
    </submittedName>
</protein>
<accession>A0A2R5FBD2</accession>